<dbReference type="PANTHER" id="PTHR43781:SF1">
    <property type="entry name" value="SACCHAROPINE DEHYDROGENASE"/>
    <property type="match status" value="1"/>
</dbReference>
<name>A0A2A6RFZ5_9CHLR</name>
<keyword evidence="3" id="KW-1185">Reference proteome</keyword>
<proteinExistence type="predicted"/>
<protein>
    <recommendedName>
        <fullName evidence="1">Saccharopine dehydrogenase NADP binding domain-containing protein</fullName>
    </recommendedName>
</protein>
<feature type="domain" description="Saccharopine dehydrogenase NADP binding" evidence="1">
    <location>
        <begin position="5"/>
        <end position="106"/>
    </location>
</feature>
<organism evidence="2 3">
    <name type="scientific">Candidatus Viridilinea mediisalina</name>
    <dbReference type="NCBI Taxonomy" id="2024553"/>
    <lineage>
        <taxon>Bacteria</taxon>
        <taxon>Bacillati</taxon>
        <taxon>Chloroflexota</taxon>
        <taxon>Chloroflexia</taxon>
        <taxon>Chloroflexales</taxon>
        <taxon>Chloroflexineae</taxon>
        <taxon>Oscillochloridaceae</taxon>
        <taxon>Candidatus Viridilinea</taxon>
    </lineage>
</organism>
<evidence type="ECO:0000313" key="2">
    <source>
        <dbReference type="EMBL" id="PDW01942.1"/>
    </source>
</evidence>
<dbReference type="EMBL" id="NQWI01000097">
    <property type="protein sequence ID" value="PDW01942.1"/>
    <property type="molecule type" value="Genomic_DNA"/>
</dbReference>
<reference evidence="3" key="1">
    <citation type="submission" date="2017-08" db="EMBL/GenBank/DDBJ databases">
        <authorList>
            <person name="Grouzdev D.S."/>
            <person name="Gaisin V.A."/>
            <person name="Rysina M.S."/>
            <person name="Gorlenko V.M."/>
        </authorList>
    </citation>
    <scope>NUCLEOTIDE SEQUENCE [LARGE SCALE GENOMIC DNA]</scope>
    <source>
        <strain evidence="3">Kir15-3F</strain>
    </source>
</reference>
<dbReference type="Pfam" id="PF03435">
    <property type="entry name" value="Sacchrp_dh_NADP"/>
    <property type="match status" value="1"/>
</dbReference>
<dbReference type="SUPFAM" id="SSF51735">
    <property type="entry name" value="NAD(P)-binding Rossmann-fold domains"/>
    <property type="match status" value="1"/>
</dbReference>
<gene>
    <name evidence="2" type="ORF">CJ255_16500</name>
</gene>
<dbReference type="Proteomes" id="UP000220527">
    <property type="component" value="Unassembled WGS sequence"/>
</dbReference>
<dbReference type="AlphaFoldDB" id="A0A2A6RFZ5"/>
<dbReference type="RefSeq" id="WP_097645200.1">
    <property type="nucleotide sequence ID" value="NZ_NQWI01000097.1"/>
</dbReference>
<comment type="caution">
    <text evidence="2">The sequence shown here is derived from an EMBL/GenBank/DDBJ whole genome shotgun (WGS) entry which is preliminary data.</text>
</comment>
<dbReference type="InterPro" id="IPR005097">
    <property type="entry name" value="Sacchrp_dh_NADP-bd"/>
</dbReference>
<evidence type="ECO:0000313" key="3">
    <source>
        <dbReference type="Proteomes" id="UP000220527"/>
    </source>
</evidence>
<dbReference type="Gene3D" id="3.40.50.720">
    <property type="entry name" value="NAD(P)-binding Rossmann-like Domain"/>
    <property type="match status" value="1"/>
</dbReference>
<accession>A0A2A6RFZ5</accession>
<dbReference type="PANTHER" id="PTHR43781">
    <property type="entry name" value="SACCHAROPINE DEHYDROGENASE"/>
    <property type="match status" value="1"/>
</dbReference>
<sequence>MDTPILIYGANGYTGELIARRAVARGLRPTIAGRNSAAITALAQRLGLPHVVVSLHDAEGLERALQGHKVVLHCAGPFSETSAPMVAACLNTGVHYCDITGEFTVFENLASQDFAAVAANIMVMPGVGFDVVPSDCLAAHLKRRLPSATRLELAFRSPGHTSRGTSTTVLKAIDHLSGYSVVRRDGRIVPIVMGSINREVDFGRGPVSATAIPWGDITTGYHSTGIPNITVYIVLPAFTKLILPLGGPLLNLATKAPVRDILLGLVRNMPAGPTNEERAHGISMLWGEASDDEGQQVSTRIRAAEGYTLTAMSAVLIAEKIVAGQWRSGFQTPSKVYGPDLVLEIEGTERFDNGTN</sequence>
<evidence type="ECO:0000259" key="1">
    <source>
        <dbReference type="Pfam" id="PF03435"/>
    </source>
</evidence>
<dbReference type="InterPro" id="IPR036291">
    <property type="entry name" value="NAD(P)-bd_dom_sf"/>
</dbReference>
<dbReference type="OrthoDB" id="623995at2"/>